<name>A0ABS4U3L7_9PSEU</name>
<dbReference type="RefSeq" id="WP_209647873.1">
    <property type="nucleotide sequence ID" value="NZ_JAGINW010000001.1"/>
</dbReference>
<keyword evidence="2" id="KW-1185">Reference proteome</keyword>
<reference evidence="1 2" key="1">
    <citation type="submission" date="2021-03" db="EMBL/GenBank/DDBJ databases">
        <title>Sequencing the genomes of 1000 actinobacteria strains.</title>
        <authorList>
            <person name="Klenk H.-P."/>
        </authorList>
    </citation>
    <scope>NUCLEOTIDE SEQUENCE [LARGE SCALE GENOMIC DNA]</scope>
    <source>
        <strain evidence="1 2">DSM 46670</strain>
    </source>
</reference>
<organism evidence="1 2">
    <name type="scientific">Kibdelosporangium banguiense</name>
    <dbReference type="NCBI Taxonomy" id="1365924"/>
    <lineage>
        <taxon>Bacteria</taxon>
        <taxon>Bacillati</taxon>
        <taxon>Actinomycetota</taxon>
        <taxon>Actinomycetes</taxon>
        <taxon>Pseudonocardiales</taxon>
        <taxon>Pseudonocardiaceae</taxon>
        <taxon>Kibdelosporangium</taxon>
    </lineage>
</organism>
<protein>
    <submittedName>
        <fullName evidence="1">Uncharacterized protein</fullName>
    </submittedName>
</protein>
<dbReference type="Proteomes" id="UP001519332">
    <property type="component" value="Unassembled WGS sequence"/>
</dbReference>
<evidence type="ECO:0000313" key="1">
    <source>
        <dbReference type="EMBL" id="MBP2331259.1"/>
    </source>
</evidence>
<proteinExistence type="predicted"/>
<comment type="caution">
    <text evidence="1">The sequence shown here is derived from an EMBL/GenBank/DDBJ whole genome shotgun (WGS) entry which is preliminary data.</text>
</comment>
<sequence>MTATIAGPACRLPIGGGQCRYPAGHNGECDPNPVTGAVTDDPVLNAIDLLASKGIDTAAKFDALKAAVEDTRPIVWCDWTMVPARTDEHADAHYCEHCGATDHETYVDGSR</sequence>
<dbReference type="EMBL" id="JAGINW010000001">
    <property type="protein sequence ID" value="MBP2331259.1"/>
    <property type="molecule type" value="Genomic_DNA"/>
</dbReference>
<accession>A0ABS4U3L7</accession>
<evidence type="ECO:0000313" key="2">
    <source>
        <dbReference type="Proteomes" id="UP001519332"/>
    </source>
</evidence>
<gene>
    <name evidence="1" type="ORF">JOF56_011644</name>
</gene>